<dbReference type="GeneTree" id="ENSGT00940000163442"/>
<keyword evidence="4" id="KW-0808">Transferase</keyword>
<keyword evidence="5" id="KW-0812">Transmembrane</keyword>
<keyword evidence="8 10" id="KW-0333">Golgi apparatus</keyword>
<dbReference type="OMA" id="ANAYCNE"/>
<dbReference type="InterPro" id="IPR002659">
    <property type="entry name" value="Glyco_trans_31"/>
</dbReference>
<dbReference type="PANTHER" id="PTHR11214:SF283">
    <property type="entry name" value="N-ACETYLLACTOSAMINIDE BETA-1,3-N-ACETYLGLUCOSAMINYLTRANSFERASE 4-LIKE"/>
    <property type="match status" value="1"/>
</dbReference>
<sequence>MFEQFTYIYEPRKLLLDICHKDNCTTSKEHKWRMLMFVKSSAGNTRRRELLRKTWASLSRVCGGWFDTVFVVGATTVGKLRQFIHEEHERYGDILQYNGSDAYRDIAAKTLAGMHWASKYLNRTDFYSSVDDDFMIDMTNLHRTVEYYINKTITKDWPEFPIICGFILGQSELPIRNTRSKWRMEKNKYKWPSYPPYCHGGLYTTSVNVIQQLYKESQTMELFTLDDVWITGILRRRIGMPDEMVLRPERYYGSHEPGADEKTKIDDFYKMLSILGTENTCRCFA</sequence>
<comment type="subcellular location">
    <subcellularLocation>
        <location evidence="1 10">Golgi apparatus membrane</location>
        <topology evidence="1 10">Single-pass type II membrane protein</topology>
    </subcellularLocation>
</comment>
<dbReference type="Pfam" id="PF01762">
    <property type="entry name" value="Galactosyl_T"/>
    <property type="match status" value="1"/>
</dbReference>
<gene>
    <name evidence="11" type="primary">LOC100186979</name>
</gene>
<dbReference type="HOGENOM" id="CLU_036849_4_0_1"/>
<dbReference type="FunFam" id="3.90.550.50:FF:000064">
    <property type="entry name" value="Hexosyltransferase"/>
    <property type="match status" value="1"/>
</dbReference>
<organism evidence="11 12">
    <name type="scientific">Ciona intestinalis</name>
    <name type="common">Transparent sea squirt</name>
    <name type="synonym">Ascidia intestinalis</name>
    <dbReference type="NCBI Taxonomy" id="7719"/>
    <lineage>
        <taxon>Eukaryota</taxon>
        <taxon>Metazoa</taxon>
        <taxon>Chordata</taxon>
        <taxon>Tunicata</taxon>
        <taxon>Ascidiacea</taxon>
        <taxon>Phlebobranchia</taxon>
        <taxon>Cionidae</taxon>
        <taxon>Ciona</taxon>
    </lineage>
</organism>
<dbReference type="Gene3D" id="3.90.550.50">
    <property type="match status" value="1"/>
</dbReference>
<keyword evidence="12" id="KW-1185">Reference proteome</keyword>
<evidence type="ECO:0000313" key="11">
    <source>
        <dbReference type="Ensembl" id="ENSCINP00000023790.2"/>
    </source>
</evidence>
<evidence type="ECO:0000256" key="10">
    <source>
        <dbReference type="RuleBase" id="RU363063"/>
    </source>
</evidence>
<comment type="similarity">
    <text evidence="2 10">Belongs to the glycosyltransferase 31 family.</text>
</comment>
<evidence type="ECO:0000256" key="1">
    <source>
        <dbReference type="ARBA" id="ARBA00004323"/>
    </source>
</evidence>
<dbReference type="EC" id="2.4.1.-" evidence="10"/>
<dbReference type="Ensembl" id="ENSCINT00000024036.2">
    <property type="protein sequence ID" value="ENSCINP00000023790.2"/>
    <property type="gene ID" value="ENSCING00000012836.2"/>
</dbReference>
<dbReference type="PANTHER" id="PTHR11214">
    <property type="entry name" value="BETA-1,3-N-ACETYLGLUCOSAMINYLTRANSFERASE"/>
    <property type="match status" value="1"/>
</dbReference>
<name>F6W358_CIOIN</name>
<dbReference type="Proteomes" id="UP000008144">
    <property type="component" value="Unassembled WGS sequence"/>
</dbReference>
<evidence type="ECO:0000313" key="12">
    <source>
        <dbReference type="Proteomes" id="UP000008144"/>
    </source>
</evidence>
<keyword evidence="7" id="KW-1133">Transmembrane helix</keyword>
<dbReference type="GO" id="GO:0000139">
    <property type="term" value="C:Golgi membrane"/>
    <property type="evidence" value="ECO:0000318"/>
    <property type="project" value="GO_Central"/>
</dbReference>
<dbReference type="GO" id="GO:0006493">
    <property type="term" value="P:protein O-linked glycosylation"/>
    <property type="evidence" value="ECO:0000318"/>
    <property type="project" value="GO_Central"/>
</dbReference>
<dbReference type="GO" id="GO:0016757">
    <property type="term" value="F:glycosyltransferase activity"/>
    <property type="evidence" value="ECO:0000318"/>
    <property type="project" value="GO_Central"/>
</dbReference>
<evidence type="ECO:0000256" key="7">
    <source>
        <dbReference type="ARBA" id="ARBA00022989"/>
    </source>
</evidence>
<reference evidence="11" key="2">
    <citation type="submission" date="2025-08" db="UniProtKB">
        <authorList>
            <consortium name="Ensembl"/>
        </authorList>
    </citation>
    <scope>IDENTIFICATION</scope>
</reference>
<evidence type="ECO:0000256" key="9">
    <source>
        <dbReference type="ARBA" id="ARBA00023136"/>
    </source>
</evidence>
<dbReference type="AlphaFoldDB" id="F6W358"/>
<proteinExistence type="inferred from homology"/>
<dbReference type="InParanoid" id="F6W358"/>
<reference evidence="12" key="1">
    <citation type="journal article" date="2002" name="Science">
        <title>The draft genome of Ciona intestinalis: insights into chordate and vertebrate origins.</title>
        <authorList>
            <person name="Dehal P."/>
            <person name="Satou Y."/>
            <person name="Campbell R.K."/>
            <person name="Chapman J."/>
            <person name="Degnan B."/>
            <person name="De Tomaso A."/>
            <person name="Davidson B."/>
            <person name="Di Gregorio A."/>
            <person name="Gelpke M."/>
            <person name="Goodstein D.M."/>
            <person name="Harafuji N."/>
            <person name="Hastings K.E."/>
            <person name="Ho I."/>
            <person name="Hotta K."/>
            <person name="Huang W."/>
            <person name="Kawashima T."/>
            <person name="Lemaire P."/>
            <person name="Martinez D."/>
            <person name="Meinertzhagen I.A."/>
            <person name="Necula S."/>
            <person name="Nonaka M."/>
            <person name="Putnam N."/>
            <person name="Rash S."/>
            <person name="Saiga H."/>
            <person name="Satake M."/>
            <person name="Terry A."/>
            <person name="Yamada L."/>
            <person name="Wang H.G."/>
            <person name="Awazu S."/>
            <person name="Azumi K."/>
            <person name="Boore J."/>
            <person name="Branno M."/>
            <person name="Chin-Bow S."/>
            <person name="DeSantis R."/>
            <person name="Doyle S."/>
            <person name="Francino P."/>
            <person name="Keys D.N."/>
            <person name="Haga S."/>
            <person name="Hayashi H."/>
            <person name="Hino K."/>
            <person name="Imai K.S."/>
            <person name="Inaba K."/>
            <person name="Kano S."/>
            <person name="Kobayashi K."/>
            <person name="Kobayashi M."/>
            <person name="Lee B.I."/>
            <person name="Makabe K.W."/>
            <person name="Manohar C."/>
            <person name="Matassi G."/>
            <person name="Medina M."/>
            <person name="Mochizuki Y."/>
            <person name="Mount S."/>
            <person name="Morishita T."/>
            <person name="Miura S."/>
            <person name="Nakayama A."/>
            <person name="Nishizaka S."/>
            <person name="Nomoto H."/>
            <person name="Ohta F."/>
            <person name="Oishi K."/>
            <person name="Rigoutsos I."/>
            <person name="Sano M."/>
            <person name="Sasaki A."/>
            <person name="Sasakura Y."/>
            <person name="Shoguchi E."/>
            <person name="Shin-i T."/>
            <person name="Spagnuolo A."/>
            <person name="Stainier D."/>
            <person name="Suzuki M.M."/>
            <person name="Tassy O."/>
            <person name="Takatori N."/>
            <person name="Tokuoka M."/>
            <person name="Yagi K."/>
            <person name="Yoshizaki F."/>
            <person name="Wada S."/>
            <person name="Zhang C."/>
            <person name="Hyatt P.D."/>
            <person name="Larimer F."/>
            <person name="Detter C."/>
            <person name="Doggett N."/>
            <person name="Glavina T."/>
            <person name="Hawkins T."/>
            <person name="Richardson P."/>
            <person name="Lucas S."/>
            <person name="Kohara Y."/>
            <person name="Levine M."/>
            <person name="Satoh N."/>
            <person name="Rokhsar D.S."/>
        </authorList>
    </citation>
    <scope>NUCLEOTIDE SEQUENCE [LARGE SCALE GENOMIC DNA]</scope>
</reference>
<evidence type="ECO:0000256" key="3">
    <source>
        <dbReference type="ARBA" id="ARBA00022676"/>
    </source>
</evidence>
<keyword evidence="6" id="KW-0735">Signal-anchor</keyword>
<keyword evidence="9" id="KW-0472">Membrane</keyword>
<accession>F6W358</accession>
<evidence type="ECO:0000256" key="6">
    <source>
        <dbReference type="ARBA" id="ARBA00022968"/>
    </source>
</evidence>
<keyword evidence="3 10" id="KW-0328">Glycosyltransferase</keyword>
<protein>
    <recommendedName>
        <fullName evidence="10">Hexosyltransferase</fullName>
        <ecNumber evidence="10">2.4.1.-</ecNumber>
    </recommendedName>
</protein>
<evidence type="ECO:0000256" key="5">
    <source>
        <dbReference type="ARBA" id="ARBA00022692"/>
    </source>
</evidence>
<evidence type="ECO:0000256" key="2">
    <source>
        <dbReference type="ARBA" id="ARBA00008661"/>
    </source>
</evidence>
<reference evidence="11" key="3">
    <citation type="submission" date="2025-09" db="UniProtKB">
        <authorList>
            <consortium name="Ensembl"/>
        </authorList>
    </citation>
    <scope>IDENTIFICATION</scope>
</reference>
<dbReference type="GO" id="GO:0016758">
    <property type="term" value="F:hexosyltransferase activity"/>
    <property type="evidence" value="ECO:0007669"/>
    <property type="project" value="InterPro"/>
</dbReference>
<evidence type="ECO:0000256" key="8">
    <source>
        <dbReference type="ARBA" id="ARBA00023034"/>
    </source>
</evidence>
<evidence type="ECO:0000256" key="4">
    <source>
        <dbReference type="ARBA" id="ARBA00022679"/>
    </source>
</evidence>